<evidence type="ECO:0000313" key="2">
    <source>
        <dbReference type="Proteomes" id="UP000234681"/>
    </source>
</evidence>
<reference evidence="2" key="1">
    <citation type="submission" date="2005-09" db="EMBL/GenBank/DDBJ databases">
        <authorList>
            <person name="Mural R.J."/>
            <person name="Li P.W."/>
            <person name="Adams M.D."/>
            <person name="Amanatides P.G."/>
            <person name="Baden-Tillson H."/>
            <person name="Barnstead M."/>
            <person name="Chin S.H."/>
            <person name="Dew I."/>
            <person name="Evans C.A."/>
            <person name="Ferriera S."/>
            <person name="Flanigan M."/>
            <person name="Fosler C."/>
            <person name="Glodek A."/>
            <person name="Gu Z."/>
            <person name="Holt R.A."/>
            <person name="Jennings D."/>
            <person name="Kraft C.L."/>
            <person name="Lu F."/>
            <person name="Nguyen T."/>
            <person name="Nusskern D.R."/>
            <person name="Pfannkoch C.M."/>
            <person name="Sitter C."/>
            <person name="Sutton G.G."/>
            <person name="Venter J.C."/>
            <person name="Wang Z."/>
            <person name="Woodage T."/>
            <person name="Zheng X.H."/>
            <person name="Zhong F."/>
        </authorList>
    </citation>
    <scope>NUCLEOTIDE SEQUENCE [LARGE SCALE GENOMIC DNA]</scope>
    <source>
        <strain>BN</strain>
        <strain evidence="2">Sprague-Dawley</strain>
    </source>
</reference>
<dbReference type="Proteomes" id="UP000234681">
    <property type="component" value="Chromosome 1"/>
</dbReference>
<dbReference type="EMBL" id="CH474113">
    <property type="protein sequence ID" value="EDL84672.1"/>
    <property type="molecule type" value="Genomic_DNA"/>
</dbReference>
<protein>
    <submittedName>
        <fullName evidence="1">RCG23693</fullName>
    </submittedName>
</protein>
<name>A6KT05_RAT</name>
<gene>
    <name evidence="1" type="ORF">rCG_23693</name>
</gene>
<dbReference type="AlphaFoldDB" id="A6KT05"/>
<sequence length="42" mass="4766">MFRVFIVLIAHFGNFHKGQEVNILITAFLGYSEGNTHGERTT</sequence>
<accession>A6KT05</accession>
<proteinExistence type="predicted"/>
<evidence type="ECO:0000313" key="1">
    <source>
        <dbReference type="EMBL" id="EDL84672.1"/>
    </source>
</evidence>
<organism evidence="1 2">
    <name type="scientific">Rattus norvegicus</name>
    <name type="common">Rat</name>
    <dbReference type="NCBI Taxonomy" id="10116"/>
    <lineage>
        <taxon>Eukaryota</taxon>
        <taxon>Metazoa</taxon>
        <taxon>Chordata</taxon>
        <taxon>Craniata</taxon>
        <taxon>Vertebrata</taxon>
        <taxon>Euteleostomi</taxon>
        <taxon>Mammalia</taxon>
        <taxon>Eutheria</taxon>
        <taxon>Euarchontoglires</taxon>
        <taxon>Glires</taxon>
        <taxon>Rodentia</taxon>
        <taxon>Myomorpha</taxon>
        <taxon>Muroidea</taxon>
        <taxon>Muridae</taxon>
        <taxon>Murinae</taxon>
        <taxon>Rattus</taxon>
    </lineage>
</organism>